<dbReference type="AlphaFoldDB" id="A0A0B4CZ44"/>
<evidence type="ECO:0000256" key="1">
    <source>
        <dbReference type="SAM" id="Phobius"/>
    </source>
</evidence>
<dbReference type="EMBL" id="JWTB01000022">
    <property type="protein sequence ID" value="KIC66429.1"/>
    <property type="molecule type" value="Genomic_DNA"/>
</dbReference>
<proteinExistence type="predicted"/>
<keyword evidence="1" id="KW-0812">Transmembrane</keyword>
<evidence type="ECO:0000313" key="2">
    <source>
        <dbReference type="EMBL" id="KIC66429.1"/>
    </source>
</evidence>
<organism evidence="2 3">
    <name type="scientific">Pseudarthrobacter phenanthrenivorans</name>
    <name type="common">Arthrobacter phenanthrenivorans</name>
    <dbReference type="NCBI Taxonomy" id="361575"/>
    <lineage>
        <taxon>Bacteria</taxon>
        <taxon>Bacillati</taxon>
        <taxon>Actinomycetota</taxon>
        <taxon>Actinomycetes</taxon>
        <taxon>Micrococcales</taxon>
        <taxon>Micrococcaceae</taxon>
        <taxon>Pseudarthrobacter</taxon>
    </lineage>
</organism>
<comment type="caution">
    <text evidence="2">The sequence shown here is derived from an EMBL/GenBank/DDBJ whole genome shotgun (WGS) entry which is preliminary data.</text>
</comment>
<name>A0A0B4CZ44_PSEPS</name>
<dbReference type="Proteomes" id="UP000031196">
    <property type="component" value="Unassembled WGS sequence"/>
</dbReference>
<evidence type="ECO:0000313" key="3">
    <source>
        <dbReference type="Proteomes" id="UP000031196"/>
    </source>
</evidence>
<protein>
    <submittedName>
        <fullName evidence="2">Uncharacterized protein</fullName>
    </submittedName>
</protein>
<feature type="transmembrane region" description="Helical" evidence="1">
    <location>
        <begin position="186"/>
        <end position="208"/>
    </location>
</feature>
<accession>A0A0B4CZ44</accession>
<feature type="transmembrane region" description="Helical" evidence="1">
    <location>
        <begin position="42"/>
        <end position="63"/>
    </location>
</feature>
<dbReference type="RefSeq" id="WP_043452861.1">
    <property type="nucleotide sequence ID" value="NZ_JWTB01000022.1"/>
</dbReference>
<feature type="transmembrane region" description="Helical" evidence="1">
    <location>
        <begin position="158"/>
        <end position="180"/>
    </location>
</feature>
<dbReference type="OrthoDB" id="165132at2"/>
<reference evidence="2 3" key="1">
    <citation type="submission" date="2014-12" db="EMBL/GenBank/DDBJ databases">
        <title>Genome sequencing of Arthrobacter phenanthrenivorans SWC37.</title>
        <authorList>
            <person name="Tan P.W."/>
            <person name="Chan K.-G."/>
        </authorList>
    </citation>
    <scope>NUCLEOTIDE SEQUENCE [LARGE SCALE GENOMIC DNA]</scope>
    <source>
        <strain evidence="2 3">SWC37</strain>
    </source>
</reference>
<feature type="transmembrane region" description="Helical" evidence="1">
    <location>
        <begin position="69"/>
        <end position="90"/>
    </location>
</feature>
<gene>
    <name evidence="2" type="ORF">RM50_12020</name>
</gene>
<sequence length="229" mass="23863">MSSEEGAQSRQPGGVPASVRAQLLATEHWGLLASRSTAQGEVLTRISMFLTFTSASVVSMALVGQATGFSAAFVLLAVVVLFIDTAIGLLTQLRVMNVAHEDLMYVTAMNRLRAAYVDLDPGVAPYLMAAHHDDEAGSKRTYYFFGNRGSFSHVAGSSMIFMTTANAALIAILAGLLVTLAGAGTAAALVAGAVCGAAFLVVSAVRGYRGYRGVWRGFTPLSPTPPAGE</sequence>
<keyword evidence="1" id="KW-0472">Membrane</keyword>
<keyword evidence="1" id="KW-1133">Transmembrane helix</keyword>